<dbReference type="RefSeq" id="WP_094024767.1">
    <property type="nucleotide sequence ID" value="NZ_NGAF01000002.1"/>
</dbReference>
<dbReference type="AlphaFoldDB" id="A0A231HCV5"/>
<gene>
    <name evidence="2" type="ORF">B7C42_01606</name>
</gene>
<evidence type="ECO:0000313" key="3">
    <source>
        <dbReference type="Proteomes" id="UP000215506"/>
    </source>
</evidence>
<keyword evidence="3" id="KW-1185">Reference proteome</keyword>
<dbReference type="GO" id="GO:0003677">
    <property type="term" value="F:DNA binding"/>
    <property type="evidence" value="ECO:0007669"/>
    <property type="project" value="InterPro"/>
</dbReference>
<feature type="region of interest" description="Disordered" evidence="1">
    <location>
        <begin position="395"/>
        <end position="415"/>
    </location>
</feature>
<protein>
    <recommendedName>
        <fullName evidence="4">Phage recombination protein Bet</fullName>
    </recommendedName>
</protein>
<comment type="caution">
    <text evidence="2">The sequence shown here is derived from an EMBL/GenBank/DDBJ whole genome shotgun (WGS) entry which is preliminary data.</text>
</comment>
<dbReference type="Proteomes" id="UP000215506">
    <property type="component" value="Unassembled WGS sequence"/>
</dbReference>
<evidence type="ECO:0008006" key="4">
    <source>
        <dbReference type="Google" id="ProtNLM"/>
    </source>
</evidence>
<name>A0A231HCV5_9NOCA</name>
<dbReference type="InterPro" id="IPR018330">
    <property type="entry name" value="RecT_fam"/>
</dbReference>
<evidence type="ECO:0000313" key="2">
    <source>
        <dbReference type="EMBL" id="OXR46632.1"/>
    </source>
</evidence>
<dbReference type="EMBL" id="NGAF01000002">
    <property type="protein sequence ID" value="OXR46632.1"/>
    <property type="molecule type" value="Genomic_DNA"/>
</dbReference>
<dbReference type="Pfam" id="PF03837">
    <property type="entry name" value="RecT"/>
    <property type="match status" value="1"/>
</dbReference>
<proteinExistence type="predicted"/>
<evidence type="ECO:0000256" key="1">
    <source>
        <dbReference type="SAM" id="MobiDB-lite"/>
    </source>
</evidence>
<sequence length="415" mass="45913">MTTTEIALRGATRSALAITPDQNDWTPQQIAALRQLGIEDAPEGDLLVFRHVCMATGLDPFRKQIYMIGRKTKVKYWDDRQKKQVEDWVMKYTIQTGIDGFRKNGRAAAKREGEKISVDGPYWQGADGGGWHDVWLSDKPPAAAKFVIFRDGEPHTGIAMYREFVQTAPGSTGPNTMWAKMPANQLAKCAEAQAWRRAYPDDFAGMQLEDAAQIIDPDGAPADPVRAQSQRVTAGEILAGPASNPGEKPDTAQAEKPATRRKPRTKQVEQVTAEQLTEAKALFEQLGVPQDQMRAKVSEWLGIDFELDDVRRLTKVQGDELIADLTQRVAKLMTPATTEQIEALTAALVREKVTDENEQLTWVRNSVRNPDLQSLAQLTGTQAEDMTNFLIEAQAADERDRAGAQQALDTEAGAQ</sequence>
<feature type="region of interest" description="Disordered" evidence="1">
    <location>
        <begin position="237"/>
        <end position="266"/>
    </location>
</feature>
<reference evidence="2 3" key="1">
    <citation type="submission" date="2017-07" db="EMBL/GenBank/DDBJ databases">
        <title>First draft Genome Sequence of Nocardia cerradoensis isolated from human infection.</title>
        <authorList>
            <person name="Carrasco G."/>
        </authorList>
    </citation>
    <scope>NUCLEOTIDE SEQUENCE [LARGE SCALE GENOMIC DNA]</scope>
    <source>
        <strain evidence="2 3">CNM20130759</strain>
    </source>
</reference>
<organism evidence="2 3">
    <name type="scientific">Nocardia cerradoensis</name>
    <dbReference type="NCBI Taxonomy" id="85688"/>
    <lineage>
        <taxon>Bacteria</taxon>
        <taxon>Bacillati</taxon>
        <taxon>Actinomycetota</taxon>
        <taxon>Actinomycetes</taxon>
        <taxon>Mycobacteriales</taxon>
        <taxon>Nocardiaceae</taxon>
        <taxon>Nocardia</taxon>
    </lineage>
</organism>
<dbReference type="GO" id="GO:0006259">
    <property type="term" value="P:DNA metabolic process"/>
    <property type="evidence" value="ECO:0007669"/>
    <property type="project" value="InterPro"/>
</dbReference>
<accession>A0A231HCV5</accession>